<reference evidence="2 3" key="1">
    <citation type="journal article" date="2014" name="Genome Announc.">
        <title>Complete genome sequence of Magnetospirillum gryphiswaldense MSR-1.</title>
        <authorList>
            <person name="Wang X."/>
            <person name="Wang Q."/>
            <person name="Zhang W."/>
            <person name="Wang Y."/>
            <person name="Li L."/>
            <person name="Wen T."/>
            <person name="Zhang T."/>
            <person name="Zhang Y."/>
            <person name="Xu J."/>
            <person name="Hu J."/>
            <person name="Li S."/>
            <person name="Liu L."/>
            <person name="Liu J."/>
            <person name="Jiang W."/>
            <person name="Tian J."/>
            <person name="Li Y."/>
            <person name="Schuler D."/>
            <person name="Wang L."/>
            <person name="Li J."/>
        </authorList>
    </citation>
    <scope>NUCLEOTIDE SEQUENCE [LARGE SCALE GENOMIC DNA]</scope>
    <source>
        <strain evidence="3">DSM 6361 / JCM 21280 / NBRC 15271 / MSR-1</strain>
    </source>
</reference>
<sequence>MPSIREQILAALLVRLEAVPGATAKREAPLPEAVPVGGLIILRDGDPGDPEVVLSPVTYLWEHQAEIEIILQRGQDDDSAALDTLLMAVGGALTADRSLGGLAEWLDWGAPKTSGLAIDGAAALRGATVPVPMTKDAVVPRGIRLNNPGNIKESPGDKTQWQGERATDDDPVFEEFVSPEAGIRALTRILLGYQRRYGLNTVAGIINRWAPGCENDTGSYIAHVASRLGVTSDQAIDLTKADTMAGLVEAIIRHENGQQPYAREVILAGIGMGLGSA</sequence>
<dbReference type="Proteomes" id="UP000018922">
    <property type="component" value="Chromosome I"/>
</dbReference>
<proteinExistence type="predicted"/>
<name>V6F5S5_MAGGM</name>
<accession>V6F5S5</accession>
<protein>
    <submittedName>
        <fullName evidence="2">Protein P5 (Modular protein)</fullName>
    </submittedName>
</protein>
<dbReference type="KEGG" id="mgy:MGMSRv2__2623"/>
<dbReference type="eggNOG" id="ENOG5032ZB3">
    <property type="taxonomic scope" value="Bacteria"/>
</dbReference>
<dbReference type="AlphaFoldDB" id="V6F5S5"/>
<dbReference type="STRING" id="1430440.MGMSRv2__2623"/>
<keyword evidence="3" id="KW-1185">Reference proteome</keyword>
<gene>
    <name evidence="2" type="ordered locus">MGMSRv2__2623</name>
</gene>
<feature type="region of interest" description="Disordered" evidence="1">
    <location>
        <begin position="142"/>
        <end position="167"/>
    </location>
</feature>
<evidence type="ECO:0000256" key="1">
    <source>
        <dbReference type="SAM" id="MobiDB-lite"/>
    </source>
</evidence>
<organism evidence="2 3">
    <name type="scientific">Magnetospirillum gryphiswaldense (strain DSM 6361 / JCM 21280 / NBRC 15271 / MSR-1)</name>
    <dbReference type="NCBI Taxonomy" id="431944"/>
    <lineage>
        <taxon>Bacteria</taxon>
        <taxon>Pseudomonadati</taxon>
        <taxon>Pseudomonadota</taxon>
        <taxon>Alphaproteobacteria</taxon>
        <taxon>Rhodospirillales</taxon>
        <taxon>Rhodospirillaceae</taxon>
        <taxon>Magnetospirillum</taxon>
    </lineage>
</organism>
<evidence type="ECO:0000313" key="3">
    <source>
        <dbReference type="Proteomes" id="UP000018922"/>
    </source>
</evidence>
<dbReference type="EMBL" id="HG794546">
    <property type="protein sequence ID" value="CDK99838.1"/>
    <property type="molecule type" value="Genomic_DNA"/>
</dbReference>
<evidence type="ECO:0000313" key="2">
    <source>
        <dbReference type="EMBL" id="CDK99838.1"/>
    </source>
</evidence>
<dbReference type="HOGENOM" id="CLU_1004007_0_0_5"/>